<dbReference type="OrthoDB" id="7428628at2"/>
<evidence type="ECO:0000313" key="3">
    <source>
        <dbReference type="EMBL" id="QDY69801.1"/>
    </source>
</evidence>
<protein>
    <submittedName>
        <fullName evidence="3">(2Fe-2S)-binding protein</fullName>
    </submittedName>
</protein>
<gene>
    <name evidence="3" type="ORF">FPZ52_09325</name>
</gene>
<feature type="region of interest" description="Disordered" evidence="1">
    <location>
        <begin position="70"/>
        <end position="97"/>
    </location>
</feature>
<dbReference type="AlphaFoldDB" id="A0A5B8IY34"/>
<reference evidence="3 4" key="1">
    <citation type="submission" date="2019-07" db="EMBL/GenBank/DDBJ databases">
        <title>Litoreibacter alkalisoli sp. nov., isolated from saline-alkaline soil.</title>
        <authorList>
            <person name="Wang S."/>
            <person name="Xu L."/>
            <person name="Xing Y.-T."/>
            <person name="Sun J.-Q."/>
        </authorList>
    </citation>
    <scope>NUCLEOTIDE SEQUENCE [LARGE SCALE GENOMIC DNA]</scope>
    <source>
        <strain evidence="3 4">LN3S51</strain>
    </source>
</reference>
<dbReference type="KEGG" id="lit:FPZ52_09325"/>
<dbReference type="InterPro" id="IPR007419">
    <property type="entry name" value="BFD-like_2Fe2S-bd_dom"/>
</dbReference>
<evidence type="ECO:0000259" key="2">
    <source>
        <dbReference type="Pfam" id="PF04324"/>
    </source>
</evidence>
<name>A0A5B8IY34_9RHOB</name>
<feature type="domain" description="BFD-like [2Fe-2S]-binding" evidence="2">
    <location>
        <begin position="2"/>
        <end position="50"/>
    </location>
</feature>
<dbReference type="EMBL" id="CP042261">
    <property type="protein sequence ID" value="QDY69801.1"/>
    <property type="molecule type" value="Genomic_DNA"/>
</dbReference>
<keyword evidence="4" id="KW-1185">Reference proteome</keyword>
<organism evidence="3 4">
    <name type="scientific">Qingshengfaniella alkalisoli</name>
    <dbReference type="NCBI Taxonomy" id="2599296"/>
    <lineage>
        <taxon>Bacteria</taxon>
        <taxon>Pseudomonadati</taxon>
        <taxon>Pseudomonadota</taxon>
        <taxon>Alphaproteobacteria</taxon>
        <taxon>Rhodobacterales</taxon>
        <taxon>Paracoccaceae</taxon>
        <taxon>Qingshengfaniella</taxon>
    </lineage>
</organism>
<accession>A0A5B8IY34</accession>
<dbReference type="InterPro" id="IPR041854">
    <property type="entry name" value="BFD-like_2Fe2S-bd_dom_sf"/>
</dbReference>
<evidence type="ECO:0000313" key="4">
    <source>
        <dbReference type="Proteomes" id="UP000318483"/>
    </source>
</evidence>
<dbReference type="Pfam" id="PF04324">
    <property type="entry name" value="Fer2_BFD"/>
    <property type="match status" value="1"/>
</dbReference>
<sequence length="97" mass="10897">MLVCHCNAITDHEIRSAVDWMRASDPETVITPGKVYRALGKRPDCGGCLPVFLATMENCDSFEVPMQLRGLRRAPTQGTQDEGRHQSNRVSQRRAQK</sequence>
<evidence type="ECO:0000256" key="1">
    <source>
        <dbReference type="SAM" id="MobiDB-lite"/>
    </source>
</evidence>
<proteinExistence type="predicted"/>
<dbReference type="Gene3D" id="1.10.10.1100">
    <property type="entry name" value="BFD-like [2Fe-2S]-binding domain"/>
    <property type="match status" value="1"/>
</dbReference>
<dbReference type="Proteomes" id="UP000318483">
    <property type="component" value="Chromosome"/>
</dbReference>
<dbReference type="RefSeq" id="WP_146365178.1">
    <property type="nucleotide sequence ID" value="NZ_CP042261.1"/>
</dbReference>